<dbReference type="SUPFAM" id="SSF161111">
    <property type="entry name" value="Cation efflux protein transmembrane domain-like"/>
    <property type="match status" value="2"/>
</dbReference>
<reference evidence="7 8" key="1">
    <citation type="journal article" date="2015" name="Genome Biol. Evol.">
        <title>The genome of winter moth (Operophtera brumata) provides a genomic perspective on sexual dimorphism and phenology.</title>
        <authorList>
            <person name="Derks M.F."/>
            <person name="Smit S."/>
            <person name="Salis L."/>
            <person name="Schijlen E."/>
            <person name="Bossers A."/>
            <person name="Mateman C."/>
            <person name="Pijl A.S."/>
            <person name="de Ridder D."/>
            <person name="Groenen M.A."/>
            <person name="Visser M.E."/>
            <person name="Megens H.J."/>
        </authorList>
    </citation>
    <scope>NUCLEOTIDE SEQUENCE [LARGE SCALE GENOMIC DNA]</scope>
    <source>
        <strain evidence="7">WM2013NL</strain>
        <tissue evidence="7">Head and thorax</tissue>
    </source>
</reference>
<evidence type="ECO:0000313" key="7">
    <source>
        <dbReference type="EMBL" id="KOB55582.1"/>
    </source>
</evidence>
<evidence type="ECO:0000256" key="4">
    <source>
        <dbReference type="ARBA" id="ARBA00022989"/>
    </source>
</evidence>
<keyword evidence="8" id="KW-1185">Reference proteome</keyword>
<evidence type="ECO:0000256" key="2">
    <source>
        <dbReference type="ARBA" id="ARBA00022448"/>
    </source>
</evidence>
<evidence type="ECO:0000256" key="5">
    <source>
        <dbReference type="ARBA" id="ARBA00023136"/>
    </source>
</evidence>
<protein>
    <submittedName>
        <fullName evidence="7">Zinc transporter 9</fullName>
    </submittedName>
</protein>
<feature type="transmembrane region" description="Helical" evidence="6">
    <location>
        <begin position="21"/>
        <end position="43"/>
    </location>
</feature>
<dbReference type="GO" id="GO:0005783">
    <property type="term" value="C:endoplasmic reticulum"/>
    <property type="evidence" value="ECO:0007669"/>
    <property type="project" value="TreeGrafter"/>
</dbReference>
<organism evidence="7 8">
    <name type="scientific">Operophtera brumata</name>
    <name type="common">Winter moth</name>
    <name type="synonym">Phalaena brumata</name>
    <dbReference type="NCBI Taxonomy" id="104452"/>
    <lineage>
        <taxon>Eukaryota</taxon>
        <taxon>Metazoa</taxon>
        <taxon>Ecdysozoa</taxon>
        <taxon>Arthropoda</taxon>
        <taxon>Hexapoda</taxon>
        <taxon>Insecta</taxon>
        <taxon>Pterygota</taxon>
        <taxon>Neoptera</taxon>
        <taxon>Endopterygota</taxon>
        <taxon>Lepidoptera</taxon>
        <taxon>Glossata</taxon>
        <taxon>Ditrysia</taxon>
        <taxon>Geometroidea</taxon>
        <taxon>Geometridae</taxon>
        <taxon>Larentiinae</taxon>
        <taxon>Operophtera</taxon>
    </lineage>
</organism>
<dbReference type="Proteomes" id="UP000037510">
    <property type="component" value="Unassembled WGS sequence"/>
</dbReference>
<dbReference type="GO" id="GO:0006882">
    <property type="term" value="P:intracellular zinc ion homeostasis"/>
    <property type="evidence" value="ECO:0007669"/>
    <property type="project" value="TreeGrafter"/>
</dbReference>
<sequence>MSHKRLTNGTEEMGLKTRSGRVVLTAIAINGCNFLFKACAWCYTGSHSLFSECIHSLADTDTAAVAGVSVAASCMALSQYTGNPIFDAVGSILVGTLLGGVASFIILSNVGALVGR</sequence>
<dbReference type="InterPro" id="IPR040177">
    <property type="entry name" value="SLC30A9"/>
</dbReference>
<dbReference type="GO" id="GO:0006829">
    <property type="term" value="P:zinc ion transport"/>
    <property type="evidence" value="ECO:0007669"/>
    <property type="project" value="InterPro"/>
</dbReference>
<proteinExistence type="predicted"/>
<keyword evidence="5 6" id="KW-0472">Membrane</keyword>
<evidence type="ECO:0000256" key="1">
    <source>
        <dbReference type="ARBA" id="ARBA00004141"/>
    </source>
</evidence>
<feature type="non-terminal residue" evidence="7">
    <location>
        <position position="116"/>
    </location>
</feature>
<dbReference type="EMBL" id="JTDY01011561">
    <property type="protein sequence ID" value="KOB55582.1"/>
    <property type="molecule type" value="Genomic_DNA"/>
</dbReference>
<comment type="subcellular location">
    <subcellularLocation>
        <location evidence="1">Membrane</location>
        <topology evidence="1">Multi-pass membrane protein</topology>
    </subcellularLocation>
</comment>
<evidence type="ECO:0000313" key="8">
    <source>
        <dbReference type="Proteomes" id="UP000037510"/>
    </source>
</evidence>
<accession>A0A0L7K437</accession>
<dbReference type="Gene3D" id="1.20.1510.10">
    <property type="entry name" value="Cation efflux protein transmembrane domain"/>
    <property type="match status" value="1"/>
</dbReference>
<feature type="transmembrane region" description="Helical" evidence="6">
    <location>
        <begin position="92"/>
        <end position="114"/>
    </location>
</feature>
<dbReference type="GO" id="GO:0016020">
    <property type="term" value="C:membrane"/>
    <property type="evidence" value="ECO:0007669"/>
    <property type="project" value="UniProtKB-SubCell"/>
</dbReference>
<dbReference type="PANTHER" id="PTHR13414:SF9">
    <property type="entry name" value="PROTON-COUPLED ZINC ANTIPORTER SLC30A9, MITOCHONDRIAL"/>
    <property type="match status" value="1"/>
</dbReference>
<keyword evidence="3 6" id="KW-0812">Transmembrane</keyword>
<feature type="non-terminal residue" evidence="7">
    <location>
        <position position="1"/>
    </location>
</feature>
<evidence type="ECO:0000256" key="3">
    <source>
        <dbReference type="ARBA" id="ARBA00022692"/>
    </source>
</evidence>
<gene>
    <name evidence="7" type="ORF">OBRU01_25923</name>
</gene>
<dbReference type="STRING" id="104452.A0A0L7K437"/>
<dbReference type="PANTHER" id="PTHR13414">
    <property type="entry name" value="HUEL-CATION TRANSPORTER"/>
    <property type="match status" value="1"/>
</dbReference>
<keyword evidence="2" id="KW-0813">Transport</keyword>
<keyword evidence="4 6" id="KW-1133">Transmembrane helix</keyword>
<dbReference type="GO" id="GO:0008324">
    <property type="term" value="F:monoatomic cation transmembrane transporter activity"/>
    <property type="evidence" value="ECO:0007669"/>
    <property type="project" value="InterPro"/>
</dbReference>
<evidence type="ECO:0000256" key="6">
    <source>
        <dbReference type="SAM" id="Phobius"/>
    </source>
</evidence>
<comment type="caution">
    <text evidence="7">The sequence shown here is derived from an EMBL/GenBank/DDBJ whole genome shotgun (WGS) entry which is preliminary data.</text>
</comment>
<dbReference type="InterPro" id="IPR027469">
    <property type="entry name" value="Cation_efflux_TMD_sf"/>
</dbReference>
<dbReference type="AlphaFoldDB" id="A0A0L7K437"/>
<name>A0A0L7K437_OPEBR</name>